<dbReference type="Gene3D" id="1.10.10.160">
    <property type="match status" value="1"/>
</dbReference>
<dbReference type="InterPro" id="IPR013986">
    <property type="entry name" value="DExx_box_DNA_helicase_dom_sf"/>
</dbReference>
<comment type="catalytic activity">
    <reaction evidence="14">
        <text>ATP + H2O = ADP + phosphate + H(+)</text>
        <dbReference type="Rhea" id="RHEA:13065"/>
        <dbReference type="ChEBI" id="CHEBI:15377"/>
        <dbReference type="ChEBI" id="CHEBI:15378"/>
        <dbReference type="ChEBI" id="CHEBI:30616"/>
        <dbReference type="ChEBI" id="CHEBI:43474"/>
        <dbReference type="ChEBI" id="CHEBI:456216"/>
        <dbReference type="EC" id="5.6.2.4"/>
    </reaction>
</comment>
<dbReference type="InterPro" id="IPR011335">
    <property type="entry name" value="Restrct_endonuc-II-like"/>
</dbReference>
<feature type="domain" description="UvrD-like helicase ATP-binding" evidence="16">
    <location>
        <begin position="7"/>
        <end position="319"/>
    </location>
</feature>
<dbReference type="Gene3D" id="1.10.486.10">
    <property type="entry name" value="PCRA, domain 4"/>
    <property type="match status" value="1"/>
</dbReference>
<dbReference type="GO" id="GO:0005829">
    <property type="term" value="C:cytosol"/>
    <property type="evidence" value="ECO:0007669"/>
    <property type="project" value="TreeGrafter"/>
</dbReference>
<proteinExistence type="inferred from homology"/>
<keyword evidence="8 15" id="KW-0067">ATP-binding</keyword>
<dbReference type="InterPro" id="IPR000212">
    <property type="entry name" value="DNA_helicase_UvrD/REP"/>
</dbReference>
<dbReference type="SUPFAM" id="SSF52980">
    <property type="entry name" value="Restriction endonuclease-like"/>
    <property type="match status" value="1"/>
</dbReference>
<evidence type="ECO:0000256" key="11">
    <source>
        <dbReference type="ARBA" id="ARBA00023235"/>
    </source>
</evidence>
<evidence type="ECO:0000256" key="10">
    <source>
        <dbReference type="ARBA" id="ARBA00023204"/>
    </source>
</evidence>
<reference evidence="18 19" key="1">
    <citation type="journal article" date="2016" name="Nat. Commun.">
        <title>Thousands of microbial genomes shed light on interconnected biogeochemical processes in an aquifer system.</title>
        <authorList>
            <person name="Anantharaman K."/>
            <person name="Brown C.T."/>
            <person name="Hug L.A."/>
            <person name="Sharon I."/>
            <person name="Castelle C.J."/>
            <person name="Probst A.J."/>
            <person name="Thomas B.C."/>
            <person name="Singh A."/>
            <person name="Wilkins M.J."/>
            <person name="Karaoz U."/>
            <person name="Brodie E.L."/>
            <person name="Williams K.H."/>
            <person name="Hubbard S.S."/>
            <person name="Banfield J.F."/>
        </authorList>
    </citation>
    <scope>NUCLEOTIDE SEQUENCE [LARGE SCALE GENOMIC DNA]</scope>
</reference>
<dbReference type="Pfam" id="PF12705">
    <property type="entry name" value="PDDEXK_1"/>
    <property type="match status" value="1"/>
</dbReference>
<dbReference type="InterPro" id="IPR014017">
    <property type="entry name" value="DNA_helicase_UvrD-like_C"/>
</dbReference>
<name>A0A1F6A0F6_9BACT</name>
<accession>A0A1F6A0F6</accession>
<evidence type="ECO:0000256" key="7">
    <source>
        <dbReference type="ARBA" id="ARBA00022839"/>
    </source>
</evidence>
<evidence type="ECO:0000256" key="14">
    <source>
        <dbReference type="ARBA" id="ARBA00048988"/>
    </source>
</evidence>
<evidence type="ECO:0000259" key="16">
    <source>
        <dbReference type="PROSITE" id="PS51198"/>
    </source>
</evidence>
<dbReference type="Gene3D" id="3.90.320.10">
    <property type="match status" value="1"/>
</dbReference>
<dbReference type="SUPFAM" id="SSF52540">
    <property type="entry name" value="P-loop containing nucleoside triphosphate hydrolases"/>
    <property type="match status" value="1"/>
</dbReference>
<keyword evidence="6 15" id="KW-0347">Helicase</keyword>
<organism evidence="18 19">
    <name type="scientific">Candidatus Gottesmanbacteria bacterium RIFCSPHIGHO2_01_FULL_47_48</name>
    <dbReference type="NCBI Taxonomy" id="1798381"/>
    <lineage>
        <taxon>Bacteria</taxon>
        <taxon>Candidatus Gottesmaniibacteriota</taxon>
    </lineage>
</organism>
<dbReference type="EC" id="5.6.2.4" evidence="13"/>
<dbReference type="Pfam" id="PF00580">
    <property type="entry name" value="UvrD-helicase"/>
    <property type="match status" value="1"/>
</dbReference>
<dbReference type="PROSITE" id="PS51217">
    <property type="entry name" value="UVRD_HELICASE_CTER"/>
    <property type="match status" value="1"/>
</dbReference>
<evidence type="ECO:0000256" key="5">
    <source>
        <dbReference type="ARBA" id="ARBA00022801"/>
    </source>
</evidence>
<evidence type="ECO:0000256" key="8">
    <source>
        <dbReference type="ARBA" id="ARBA00022840"/>
    </source>
</evidence>
<evidence type="ECO:0000256" key="13">
    <source>
        <dbReference type="ARBA" id="ARBA00034808"/>
    </source>
</evidence>
<dbReference type="STRING" id="1798381.A2721_02080"/>
<dbReference type="InterPro" id="IPR038726">
    <property type="entry name" value="PDDEXK_AddAB-type"/>
</dbReference>
<evidence type="ECO:0000256" key="9">
    <source>
        <dbReference type="ARBA" id="ARBA00023125"/>
    </source>
</evidence>
<evidence type="ECO:0000256" key="6">
    <source>
        <dbReference type="ARBA" id="ARBA00022806"/>
    </source>
</evidence>
<dbReference type="GO" id="GO:0004527">
    <property type="term" value="F:exonuclease activity"/>
    <property type="evidence" value="ECO:0007669"/>
    <property type="project" value="UniProtKB-KW"/>
</dbReference>
<sequence>MANSSKKDLNPQQLEAVNHAGWPLLIIAGAGTGKTTVVTERIKRIITEGLAKPEEILALTFTEKAAREMEERVDVALPYGTFGLWISTFHSFADRILKYEALHIGLNPSFKLMSDAETFQFIKKNFWKFDLKYFRPSGNPYKFIEGLISHFDRLKDEDVSVDDYLKFAEQKQKFAENGSANFGNSSENFNLDEEAQKYQELANAYKQYEQLKTAEGVMDFSDLIGNTLKLFRQRKSILAQYQKQFKFILVDEFQDTNFAQYELIKLLVPPEHNSNLTVVGDDSQSIYKFRGAAISNILSFMKDYPMAKQVVLTLSYRCDQTVLDAAYRLIKHNDPYTLEAQLKIDKNLKSLEGRKSEPIELIKVDRVEEEAEAVVTSIKNQASRIRGRKYSDFAILVRANNHSEPFIRALERARIPFQFLGPGQLFRKSEIKDLIAYLKVLADFTDSQSLFRVLTMDIWSISPRDLIAILNQGKKTNSSLFETLEQISQIGQTGLIDNATKEKVTRIVDMIHRHQKLVPKETAGQLLYYFLEDSSLLKKIVDFKTQIEEHQALNMTKFFDRLKTYEATHQDASVFAVVDYLDLAMDMGESPLAAEIDWSANDAVNILTVHSAKGLEFPVVFLVNLIEGRFPSRERREQIPIPDELIREKETLPEGDFHLQEERRLFYVGITRAEKKLIYSVANFYGEGKRERKMSPFIGESLGENWEEAVLAGKKEKQLPLFEWSRPKEESAINDERSAMNYKVDFLSYSAIDTFRLCPLHYKLRSILKIPTPMTAAQAMGNSIHLALKDFYQGLNNSGTKGDRGTEKDFLFKLLDANWIKQGYESKKHEEETKEKAQRFLEAYLNDGLHQNCNAILLEKSFNFWIHSTGSGQVPSEKFPLKILGKIDRVDDLGDGKIEIIDYKTGANVPSQRDIDADLQMTIYALAATDKGILNKNTDQISLSFYYFDTATKISTTRSPEQLELAKQDLLRIRDEIEASGFACSRNIFCENCEYKMLCGA</sequence>
<gene>
    <name evidence="18" type="ORF">A2721_02080</name>
</gene>
<keyword evidence="5 15" id="KW-0378">Hydrolase</keyword>
<evidence type="ECO:0000256" key="4">
    <source>
        <dbReference type="ARBA" id="ARBA00022763"/>
    </source>
</evidence>
<keyword evidence="3 15" id="KW-0547">Nucleotide-binding</keyword>
<evidence type="ECO:0000256" key="15">
    <source>
        <dbReference type="PROSITE-ProRule" id="PRU00560"/>
    </source>
</evidence>
<dbReference type="Pfam" id="PF13361">
    <property type="entry name" value="UvrD_C"/>
    <property type="match status" value="1"/>
</dbReference>
<dbReference type="Gene3D" id="3.40.50.300">
    <property type="entry name" value="P-loop containing nucleotide triphosphate hydrolases"/>
    <property type="match status" value="2"/>
</dbReference>
<feature type="domain" description="UvrD-like helicase C-terminal" evidence="17">
    <location>
        <begin position="320"/>
        <end position="614"/>
    </location>
</feature>
<evidence type="ECO:0000256" key="12">
    <source>
        <dbReference type="ARBA" id="ARBA00034617"/>
    </source>
</evidence>
<dbReference type="GO" id="GO:0043138">
    <property type="term" value="F:3'-5' DNA helicase activity"/>
    <property type="evidence" value="ECO:0007669"/>
    <property type="project" value="UniProtKB-EC"/>
</dbReference>
<dbReference type="InterPro" id="IPR011604">
    <property type="entry name" value="PDDEXK-like_dom_sf"/>
</dbReference>
<keyword evidence="9" id="KW-0238">DNA-binding</keyword>
<protein>
    <recommendedName>
        <fullName evidence="13">DNA 3'-5' helicase</fullName>
        <ecNumber evidence="13">5.6.2.4</ecNumber>
    </recommendedName>
</protein>
<dbReference type="Proteomes" id="UP000177871">
    <property type="component" value="Unassembled WGS sequence"/>
</dbReference>
<dbReference type="EMBL" id="MFJK01000016">
    <property type="protein sequence ID" value="OGG17787.1"/>
    <property type="molecule type" value="Genomic_DNA"/>
</dbReference>
<evidence type="ECO:0000313" key="19">
    <source>
        <dbReference type="Proteomes" id="UP000177871"/>
    </source>
</evidence>
<evidence type="ECO:0000256" key="1">
    <source>
        <dbReference type="ARBA" id="ARBA00009922"/>
    </source>
</evidence>
<dbReference type="GO" id="GO:0033202">
    <property type="term" value="C:DNA helicase complex"/>
    <property type="evidence" value="ECO:0007669"/>
    <property type="project" value="TreeGrafter"/>
</dbReference>
<dbReference type="GO" id="GO:0000725">
    <property type="term" value="P:recombinational repair"/>
    <property type="evidence" value="ECO:0007669"/>
    <property type="project" value="TreeGrafter"/>
</dbReference>
<keyword evidence="10" id="KW-0234">DNA repair</keyword>
<comment type="caution">
    <text evidence="18">The sequence shown here is derived from an EMBL/GenBank/DDBJ whole genome shotgun (WGS) entry which is preliminary data.</text>
</comment>
<dbReference type="InterPro" id="IPR027417">
    <property type="entry name" value="P-loop_NTPase"/>
</dbReference>
<feature type="binding site" evidence="15">
    <location>
        <begin position="28"/>
        <end position="35"/>
    </location>
    <ligand>
        <name>ATP</name>
        <dbReference type="ChEBI" id="CHEBI:30616"/>
    </ligand>
</feature>
<keyword evidence="11" id="KW-0413">Isomerase</keyword>
<dbReference type="CDD" id="cd17932">
    <property type="entry name" value="DEXQc_UvrD"/>
    <property type="match status" value="1"/>
</dbReference>
<dbReference type="GO" id="GO:0003677">
    <property type="term" value="F:DNA binding"/>
    <property type="evidence" value="ECO:0007669"/>
    <property type="project" value="UniProtKB-KW"/>
</dbReference>
<comment type="similarity">
    <text evidence="1">Belongs to the helicase family. UvrD subfamily.</text>
</comment>
<keyword evidence="7" id="KW-0269">Exonuclease</keyword>
<evidence type="ECO:0000256" key="3">
    <source>
        <dbReference type="ARBA" id="ARBA00022741"/>
    </source>
</evidence>
<keyword evidence="2" id="KW-0540">Nuclease</keyword>
<evidence type="ECO:0000259" key="17">
    <source>
        <dbReference type="PROSITE" id="PS51217"/>
    </source>
</evidence>
<evidence type="ECO:0000256" key="2">
    <source>
        <dbReference type="ARBA" id="ARBA00022722"/>
    </source>
</evidence>
<dbReference type="AlphaFoldDB" id="A0A1F6A0F6"/>
<comment type="catalytic activity">
    <reaction evidence="12">
        <text>Couples ATP hydrolysis with the unwinding of duplex DNA by translocating in the 3'-5' direction.</text>
        <dbReference type="EC" id="5.6.2.4"/>
    </reaction>
</comment>
<dbReference type="PANTHER" id="PTHR11070">
    <property type="entry name" value="UVRD / RECB / PCRA DNA HELICASE FAMILY MEMBER"/>
    <property type="match status" value="1"/>
</dbReference>
<keyword evidence="4" id="KW-0227">DNA damage</keyword>
<dbReference type="GO" id="GO:0005524">
    <property type="term" value="F:ATP binding"/>
    <property type="evidence" value="ECO:0007669"/>
    <property type="project" value="UniProtKB-UniRule"/>
</dbReference>
<dbReference type="PROSITE" id="PS51198">
    <property type="entry name" value="UVRD_HELICASE_ATP_BIND"/>
    <property type="match status" value="1"/>
</dbReference>
<evidence type="ECO:0000313" key="18">
    <source>
        <dbReference type="EMBL" id="OGG17787.1"/>
    </source>
</evidence>
<dbReference type="PANTHER" id="PTHR11070:SF55">
    <property type="entry name" value="DNA 3'-5' HELICASE"/>
    <property type="match status" value="1"/>
</dbReference>
<dbReference type="InterPro" id="IPR014016">
    <property type="entry name" value="UvrD-like_ATP-bd"/>
</dbReference>